<dbReference type="Proteomes" id="UP000321424">
    <property type="component" value="Unassembled WGS sequence"/>
</dbReference>
<protein>
    <submittedName>
        <fullName evidence="1">Uncharacterized protein</fullName>
    </submittedName>
</protein>
<comment type="caution">
    <text evidence="1">The sequence shown here is derived from an EMBL/GenBank/DDBJ whole genome shotgun (WGS) entry which is preliminary data.</text>
</comment>
<name>A0A511MD64_9NOCA</name>
<organism evidence="1 2">
    <name type="scientific">Nocardia ninae NBRC 108245</name>
    <dbReference type="NCBI Taxonomy" id="1210091"/>
    <lineage>
        <taxon>Bacteria</taxon>
        <taxon>Bacillati</taxon>
        <taxon>Actinomycetota</taxon>
        <taxon>Actinomycetes</taxon>
        <taxon>Mycobacteriales</taxon>
        <taxon>Nocardiaceae</taxon>
        <taxon>Nocardia</taxon>
    </lineage>
</organism>
<evidence type="ECO:0000313" key="2">
    <source>
        <dbReference type="Proteomes" id="UP000321424"/>
    </source>
</evidence>
<dbReference type="InterPro" id="IPR056238">
    <property type="entry name" value="YunG-like"/>
</dbReference>
<accession>A0A511MD64</accession>
<sequence length="151" mass="16980">MTVWDLLDIDRALRASWAADTCSADDVARAAWQVDNPAWGHCDITALIVNDIFGGDLMTGEVWLGAEQHGFHCWNRLPSGMELDLTREQFRLGQIITAASAVERPRDRLPRRWDEYLLLRERVIAHLGHLPEPAESAIARKGRDRSGAPRG</sequence>
<dbReference type="RefSeq" id="WP_147130085.1">
    <property type="nucleotide sequence ID" value="NZ_BJXA01000013.1"/>
</dbReference>
<dbReference type="OrthoDB" id="9792518at2"/>
<dbReference type="EMBL" id="BJXA01000013">
    <property type="protein sequence ID" value="GEM38028.1"/>
    <property type="molecule type" value="Genomic_DNA"/>
</dbReference>
<evidence type="ECO:0000313" key="1">
    <source>
        <dbReference type="EMBL" id="GEM38028.1"/>
    </source>
</evidence>
<keyword evidence="2" id="KW-1185">Reference proteome</keyword>
<gene>
    <name evidence="1" type="ORF">NN4_25470</name>
</gene>
<proteinExistence type="predicted"/>
<dbReference type="AlphaFoldDB" id="A0A511MD64"/>
<dbReference type="Pfam" id="PF24585">
    <property type="entry name" value="YunG"/>
    <property type="match status" value="1"/>
</dbReference>
<reference evidence="1 2" key="1">
    <citation type="submission" date="2019-07" db="EMBL/GenBank/DDBJ databases">
        <title>Whole genome shotgun sequence of Nocardia ninae NBRC 108245.</title>
        <authorList>
            <person name="Hosoyama A."/>
            <person name="Uohara A."/>
            <person name="Ohji S."/>
            <person name="Ichikawa N."/>
        </authorList>
    </citation>
    <scope>NUCLEOTIDE SEQUENCE [LARGE SCALE GENOMIC DNA]</scope>
    <source>
        <strain evidence="1 2">NBRC 108245</strain>
    </source>
</reference>